<protein>
    <submittedName>
        <fullName evidence="1">Uncharacterized protein</fullName>
    </submittedName>
</protein>
<accession>A0A940NHD8</accession>
<dbReference type="RefSeq" id="WP_209404995.1">
    <property type="nucleotide sequence ID" value="NZ_JAGIYQ010000005.1"/>
</dbReference>
<organism evidence="1 2">
    <name type="scientific">Gottfriedia endophytica</name>
    <dbReference type="NCBI Taxonomy" id="2820819"/>
    <lineage>
        <taxon>Bacteria</taxon>
        <taxon>Bacillati</taxon>
        <taxon>Bacillota</taxon>
        <taxon>Bacilli</taxon>
        <taxon>Bacillales</taxon>
        <taxon>Bacillaceae</taxon>
        <taxon>Gottfriedia</taxon>
    </lineage>
</organism>
<reference evidence="1" key="1">
    <citation type="submission" date="2021-04" db="EMBL/GenBank/DDBJ databases">
        <title>Genome seq and assembly of Bacillus sp.</title>
        <authorList>
            <person name="Chhetri G."/>
        </authorList>
    </citation>
    <scope>NUCLEOTIDE SEQUENCE</scope>
    <source>
        <strain evidence="1">RG28</strain>
    </source>
</reference>
<name>A0A940NHD8_9BACI</name>
<dbReference type="Proteomes" id="UP000682134">
    <property type="component" value="Unassembled WGS sequence"/>
</dbReference>
<sequence length="123" mass="13843">MFTPVYRVTDKGEILLSTKSFSVSYDRFREDEEGNIFVVVKSDSEPELKLKLVLSGLGNSQTPELEIKNKAGLGLIDIRLLQVKIKKFKNGWGAKVPLQNGRIVIKGDIPKYVKLQLVRAVKL</sequence>
<dbReference type="EMBL" id="JAGIYQ010000005">
    <property type="protein sequence ID" value="MBP0725439.1"/>
    <property type="molecule type" value="Genomic_DNA"/>
</dbReference>
<comment type="caution">
    <text evidence="1">The sequence shown here is derived from an EMBL/GenBank/DDBJ whole genome shotgun (WGS) entry which is preliminary data.</text>
</comment>
<keyword evidence="2" id="KW-1185">Reference proteome</keyword>
<gene>
    <name evidence="1" type="ORF">J5Y03_09585</name>
</gene>
<evidence type="ECO:0000313" key="1">
    <source>
        <dbReference type="EMBL" id="MBP0725439.1"/>
    </source>
</evidence>
<evidence type="ECO:0000313" key="2">
    <source>
        <dbReference type="Proteomes" id="UP000682134"/>
    </source>
</evidence>
<proteinExistence type="predicted"/>
<dbReference type="AlphaFoldDB" id="A0A940NHD8"/>